<feature type="transmembrane region" description="Helical" evidence="1">
    <location>
        <begin position="112"/>
        <end position="135"/>
    </location>
</feature>
<organism evidence="2 3">
    <name type="scientific">Cylicostephanus goldi</name>
    <name type="common">Nematode worm</name>
    <dbReference type="NCBI Taxonomy" id="71465"/>
    <lineage>
        <taxon>Eukaryota</taxon>
        <taxon>Metazoa</taxon>
        <taxon>Ecdysozoa</taxon>
        <taxon>Nematoda</taxon>
        <taxon>Chromadorea</taxon>
        <taxon>Rhabditida</taxon>
        <taxon>Rhabditina</taxon>
        <taxon>Rhabditomorpha</taxon>
        <taxon>Strongyloidea</taxon>
        <taxon>Strongylidae</taxon>
        <taxon>Cylicostephanus</taxon>
    </lineage>
</organism>
<protein>
    <submittedName>
        <fullName evidence="2">Uncharacterized protein</fullName>
    </submittedName>
</protein>
<dbReference type="OrthoDB" id="5818482at2759"/>
<keyword evidence="3" id="KW-1185">Reference proteome</keyword>
<keyword evidence="1" id="KW-1133">Transmembrane helix</keyword>
<accession>A0A3P7N1P5</accession>
<reference evidence="2 3" key="1">
    <citation type="submission" date="2018-11" db="EMBL/GenBank/DDBJ databases">
        <authorList>
            <consortium name="Pathogen Informatics"/>
        </authorList>
    </citation>
    <scope>NUCLEOTIDE SEQUENCE [LARGE SCALE GENOMIC DNA]</scope>
</reference>
<sequence length="151" mass="17435">FLCLPLFNGVFGLLTSFHAIFLRYPNRCDFYLEFIGCVTSFVFFFSSIMETYCVGEFDEFSEPRVNKEGVCYGLKYRTLSAAESCLDFLGPLQMSFLTKIGWEPQDRESIRFFITSSLTVLSGIHLCCTTGLMVYRFDYILIIINLSLGYW</sequence>
<dbReference type="AlphaFoldDB" id="A0A3P7N1P5"/>
<evidence type="ECO:0000313" key="2">
    <source>
        <dbReference type="EMBL" id="VDN29048.1"/>
    </source>
</evidence>
<gene>
    <name evidence="2" type="ORF">CGOC_LOCUS11146</name>
</gene>
<proteinExistence type="predicted"/>
<feature type="non-terminal residue" evidence="2">
    <location>
        <position position="1"/>
    </location>
</feature>
<feature type="transmembrane region" description="Helical" evidence="1">
    <location>
        <begin position="31"/>
        <end position="49"/>
    </location>
</feature>
<dbReference type="EMBL" id="UYRV01114682">
    <property type="protein sequence ID" value="VDN29048.1"/>
    <property type="molecule type" value="Genomic_DNA"/>
</dbReference>
<evidence type="ECO:0000256" key="1">
    <source>
        <dbReference type="SAM" id="Phobius"/>
    </source>
</evidence>
<name>A0A3P7N1P5_CYLGO</name>
<keyword evidence="1" id="KW-0812">Transmembrane</keyword>
<evidence type="ECO:0000313" key="3">
    <source>
        <dbReference type="Proteomes" id="UP000271889"/>
    </source>
</evidence>
<keyword evidence="1" id="KW-0472">Membrane</keyword>
<dbReference type="Proteomes" id="UP000271889">
    <property type="component" value="Unassembled WGS sequence"/>
</dbReference>
<feature type="transmembrane region" description="Helical" evidence="1">
    <location>
        <begin position="6"/>
        <end position="24"/>
    </location>
</feature>